<dbReference type="AlphaFoldDB" id="A0A1L9V675"/>
<gene>
    <name evidence="2" type="ORF">ASPGLDRAFT_52795</name>
</gene>
<evidence type="ECO:0000313" key="3">
    <source>
        <dbReference type="Proteomes" id="UP000184300"/>
    </source>
</evidence>
<proteinExistence type="predicted"/>
<keyword evidence="3" id="KW-1185">Reference proteome</keyword>
<sequence>MADDRVNIMRGYKASVLPSPSPTSTQTNRIYVKSTLHNPNTSDEAKQNAQSVLDDLGGDQPSEEIHNSQAGNKDPMRVAPVGLY</sequence>
<evidence type="ECO:0008006" key="4">
    <source>
        <dbReference type="Google" id="ProtNLM"/>
    </source>
</evidence>
<protein>
    <recommendedName>
        <fullName evidence="4">Conidiation protein 6</fullName>
    </recommendedName>
</protein>
<feature type="compositionally biased region" description="Polar residues" evidence="1">
    <location>
        <begin position="36"/>
        <end position="51"/>
    </location>
</feature>
<dbReference type="EMBL" id="KV878919">
    <property type="protein sequence ID" value="OJJ79352.1"/>
    <property type="molecule type" value="Genomic_DNA"/>
</dbReference>
<name>A0A1L9V675_ASPGL</name>
<dbReference type="VEuPathDB" id="FungiDB:ASPGLDRAFT_52795"/>
<dbReference type="RefSeq" id="XP_022396050.1">
    <property type="nucleotide sequence ID" value="XM_022547837.1"/>
</dbReference>
<evidence type="ECO:0000313" key="2">
    <source>
        <dbReference type="EMBL" id="OJJ79352.1"/>
    </source>
</evidence>
<feature type="region of interest" description="Disordered" evidence="1">
    <location>
        <begin position="36"/>
        <end position="84"/>
    </location>
</feature>
<organism evidence="2 3">
    <name type="scientific">Aspergillus glaucus CBS 516.65</name>
    <dbReference type="NCBI Taxonomy" id="1160497"/>
    <lineage>
        <taxon>Eukaryota</taxon>
        <taxon>Fungi</taxon>
        <taxon>Dikarya</taxon>
        <taxon>Ascomycota</taxon>
        <taxon>Pezizomycotina</taxon>
        <taxon>Eurotiomycetes</taxon>
        <taxon>Eurotiomycetidae</taxon>
        <taxon>Eurotiales</taxon>
        <taxon>Aspergillaceae</taxon>
        <taxon>Aspergillus</taxon>
        <taxon>Aspergillus subgen. Aspergillus</taxon>
    </lineage>
</organism>
<evidence type="ECO:0000256" key="1">
    <source>
        <dbReference type="SAM" id="MobiDB-lite"/>
    </source>
</evidence>
<dbReference type="GeneID" id="34464098"/>
<dbReference type="InterPro" id="IPR018824">
    <property type="entry name" value="Conidiation-specific_6"/>
</dbReference>
<accession>A0A1L9V675</accession>
<dbReference type="Pfam" id="PF10346">
    <property type="entry name" value="Con-6"/>
    <property type="match status" value="1"/>
</dbReference>
<dbReference type="OrthoDB" id="5419162at2759"/>
<dbReference type="Proteomes" id="UP000184300">
    <property type="component" value="Unassembled WGS sequence"/>
</dbReference>
<reference evidence="3" key="1">
    <citation type="journal article" date="2017" name="Genome Biol.">
        <title>Comparative genomics reveals high biological diversity and specific adaptations in the industrially and medically important fungal genus Aspergillus.</title>
        <authorList>
            <person name="de Vries R.P."/>
            <person name="Riley R."/>
            <person name="Wiebenga A."/>
            <person name="Aguilar-Osorio G."/>
            <person name="Amillis S."/>
            <person name="Uchima C.A."/>
            <person name="Anderluh G."/>
            <person name="Asadollahi M."/>
            <person name="Askin M."/>
            <person name="Barry K."/>
            <person name="Battaglia E."/>
            <person name="Bayram O."/>
            <person name="Benocci T."/>
            <person name="Braus-Stromeyer S.A."/>
            <person name="Caldana C."/>
            <person name="Canovas D."/>
            <person name="Cerqueira G.C."/>
            <person name="Chen F."/>
            <person name="Chen W."/>
            <person name="Choi C."/>
            <person name="Clum A."/>
            <person name="Dos Santos R.A."/>
            <person name="Damasio A.R."/>
            <person name="Diallinas G."/>
            <person name="Emri T."/>
            <person name="Fekete E."/>
            <person name="Flipphi M."/>
            <person name="Freyberg S."/>
            <person name="Gallo A."/>
            <person name="Gournas C."/>
            <person name="Habgood R."/>
            <person name="Hainaut M."/>
            <person name="Harispe M.L."/>
            <person name="Henrissat B."/>
            <person name="Hilden K.S."/>
            <person name="Hope R."/>
            <person name="Hossain A."/>
            <person name="Karabika E."/>
            <person name="Karaffa L."/>
            <person name="Karanyi Z."/>
            <person name="Krasevec N."/>
            <person name="Kuo A."/>
            <person name="Kusch H."/>
            <person name="LaButti K."/>
            <person name="Lagendijk E.L."/>
            <person name="Lapidus A."/>
            <person name="Levasseur A."/>
            <person name="Lindquist E."/>
            <person name="Lipzen A."/>
            <person name="Logrieco A.F."/>
            <person name="MacCabe A."/>
            <person name="Maekelae M.R."/>
            <person name="Malavazi I."/>
            <person name="Melin P."/>
            <person name="Meyer V."/>
            <person name="Mielnichuk N."/>
            <person name="Miskei M."/>
            <person name="Molnar A.P."/>
            <person name="Mule G."/>
            <person name="Ngan C.Y."/>
            <person name="Orejas M."/>
            <person name="Orosz E."/>
            <person name="Ouedraogo J.P."/>
            <person name="Overkamp K.M."/>
            <person name="Park H.-S."/>
            <person name="Perrone G."/>
            <person name="Piumi F."/>
            <person name="Punt P.J."/>
            <person name="Ram A.F."/>
            <person name="Ramon A."/>
            <person name="Rauscher S."/>
            <person name="Record E."/>
            <person name="Riano-Pachon D.M."/>
            <person name="Robert V."/>
            <person name="Roehrig J."/>
            <person name="Ruller R."/>
            <person name="Salamov A."/>
            <person name="Salih N.S."/>
            <person name="Samson R.A."/>
            <person name="Sandor E."/>
            <person name="Sanguinetti M."/>
            <person name="Schuetze T."/>
            <person name="Sepcic K."/>
            <person name="Shelest E."/>
            <person name="Sherlock G."/>
            <person name="Sophianopoulou V."/>
            <person name="Squina F.M."/>
            <person name="Sun H."/>
            <person name="Susca A."/>
            <person name="Todd R.B."/>
            <person name="Tsang A."/>
            <person name="Unkles S.E."/>
            <person name="van de Wiele N."/>
            <person name="van Rossen-Uffink D."/>
            <person name="Oliveira J.V."/>
            <person name="Vesth T.C."/>
            <person name="Visser J."/>
            <person name="Yu J.-H."/>
            <person name="Zhou M."/>
            <person name="Andersen M.R."/>
            <person name="Archer D.B."/>
            <person name="Baker S.E."/>
            <person name="Benoit I."/>
            <person name="Brakhage A.A."/>
            <person name="Braus G.H."/>
            <person name="Fischer R."/>
            <person name="Frisvad J.C."/>
            <person name="Goldman G.H."/>
            <person name="Houbraken J."/>
            <person name="Oakley B."/>
            <person name="Pocsi I."/>
            <person name="Scazzocchio C."/>
            <person name="Seiboth B."/>
            <person name="vanKuyk P.A."/>
            <person name="Wortman J."/>
            <person name="Dyer P.S."/>
            <person name="Grigoriev I.V."/>
        </authorList>
    </citation>
    <scope>NUCLEOTIDE SEQUENCE [LARGE SCALE GENOMIC DNA]</scope>
    <source>
        <strain evidence="3">CBS 516.65</strain>
    </source>
</reference>